<proteinExistence type="predicted"/>
<reference evidence="1 2" key="1">
    <citation type="submission" date="2013-11" db="EMBL/GenBank/DDBJ databases">
        <title>Genome sequencing of Stegodyphus mimosarum.</title>
        <authorList>
            <person name="Bechsgaard J."/>
        </authorList>
    </citation>
    <scope>NUCLEOTIDE SEQUENCE [LARGE SCALE GENOMIC DNA]</scope>
</reference>
<evidence type="ECO:0000313" key="1">
    <source>
        <dbReference type="EMBL" id="KFM82330.1"/>
    </source>
</evidence>
<dbReference type="EMBL" id="KK122252">
    <property type="protein sequence ID" value="KFM82330.1"/>
    <property type="molecule type" value="Genomic_DNA"/>
</dbReference>
<dbReference type="AlphaFoldDB" id="A0A087UY91"/>
<accession>A0A087UY91</accession>
<organism evidence="1 2">
    <name type="scientific">Stegodyphus mimosarum</name>
    <name type="common">African social velvet spider</name>
    <dbReference type="NCBI Taxonomy" id="407821"/>
    <lineage>
        <taxon>Eukaryota</taxon>
        <taxon>Metazoa</taxon>
        <taxon>Ecdysozoa</taxon>
        <taxon>Arthropoda</taxon>
        <taxon>Chelicerata</taxon>
        <taxon>Arachnida</taxon>
        <taxon>Araneae</taxon>
        <taxon>Araneomorphae</taxon>
        <taxon>Entelegynae</taxon>
        <taxon>Eresoidea</taxon>
        <taxon>Eresidae</taxon>
        <taxon>Stegodyphus</taxon>
    </lineage>
</organism>
<keyword evidence="2" id="KW-1185">Reference proteome</keyword>
<evidence type="ECO:0000313" key="2">
    <source>
        <dbReference type="Proteomes" id="UP000054359"/>
    </source>
</evidence>
<name>A0A087UY91_STEMI</name>
<sequence length="46" mass="5449">MRSTGLQYVRSENYIFSSNMTILFAKFPCQENLLTCLVLQHPFYML</sequence>
<feature type="non-terminal residue" evidence="1">
    <location>
        <position position="46"/>
    </location>
</feature>
<dbReference type="Proteomes" id="UP000054359">
    <property type="component" value="Unassembled WGS sequence"/>
</dbReference>
<gene>
    <name evidence="1" type="ORF">X975_14208</name>
</gene>
<protein>
    <submittedName>
        <fullName evidence="1">Uncharacterized protein</fullName>
    </submittedName>
</protein>